<dbReference type="Proteomes" id="UP001222027">
    <property type="component" value="Unassembled WGS sequence"/>
</dbReference>
<dbReference type="PANTHER" id="PTHR35103:SF1">
    <property type="entry name" value="OS06G0115700 PROTEIN"/>
    <property type="match status" value="1"/>
</dbReference>
<feature type="region of interest" description="Disordered" evidence="1">
    <location>
        <begin position="99"/>
        <end position="170"/>
    </location>
</feature>
<dbReference type="EMBL" id="JAQQAF010000009">
    <property type="protein sequence ID" value="KAJ8459427.1"/>
    <property type="molecule type" value="Genomic_DNA"/>
</dbReference>
<gene>
    <name evidence="2" type="ORF">OPV22_032353</name>
</gene>
<sequence>MALGPGRFYGKSLPRPRFYADVKMNDERVDPPVPVMDPLLSWANEAHWSMGGKSFKRHRLQGRIEGSIKKLRDQQERAQRRAIISSTPLIAKSSVSGQKPLNLGALDSGSADSAEEEAEQKGSQARIFPSPNGSVDRKRTKVRRLKKEFDRNGAEQMKGLSGEIGGVASRTRCRGQVAEELQIGEEDAIPAATDGKRNTEKKKKKRKEVDSALPRRTSPRKKRSI</sequence>
<proteinExistence type="predicted"/>
<reference evidence="2 3" key="1">
    <citation type="submission" date="2022-12" db="EMBL/GenBank/DDBJ databases">
        <title>Chromosome-scale assembly of the Ensete ventricosum genome.</title>
        <authorList>
            <person name="Dussert Y."/>
            <person name="Stocks J."/>
            <person name="Wendawek A."/>
            <person name="Woldeyes F."/>
            <person name="Nichols R.A."/>
            <person name="Borrell J.S."/>
        </authorList>
    </citation>
    <scope>NUCLEOTIDE SEQUENCE [LARGE SCALE GENOMIC DNA]</scope>
    <source>
        <strain evidence="3">cv. Maze</strain>
        <tissue evidence="2">Seeds</tissue>
    </source>
</reference>
<feature type="region of interest" description="Disordered" evidence="1">
    <location>
        <begin position="183"/>
        <end position="225"/>
    </location>
</feature>
<comment type="caution">
    <text evidence="2">The sequence shown here is derived from an EMBL/GenBank/DDBJ whole genome shotgun (WGS) entry which is preliminary data.</text>
</comment>
<keyword evidence="3" id="KW-1185">Reference proteome</keyword>
<dbReference type="AlphaFoldDB" id="A0AAV8PV71"/>
<feature type="compositionally biased region" description="Low complexity" evidence="1">
    <location>
        <begin position="103"/>
        <end position="112"/>
    </location>
</feature>
<name>A0AAV8PV71_ENSVE</name>
<evidence type="ECO:0000256" key="1">
    <source>
        <dbReference type="SAM" id="MobiDB-lite"/>
    </source>
</evidence>
<evidence type="ECO:0000313" key="2">
    <source>
        <dbReference type="EMBL" id="KAJ8459427.1"/>
    </source>
</evidence>
<accession>A0AAV8PV71</accession>
<organism evidence="2 3">
    <name type="scientific">Ensete ventricosum</name>
    <name type="common">Abyssinian banana</name>
    <name type="synonym">Musa ensete</name>
    <dbReference type="NCBI Taxonomy" id="4639"/>
    <lineage>
        <taxon>Eukaryota</taxon>
        <taxon>Viridiplantae</taxon>
        <taxon>Streptophyta</taxon>
        <taxon>Embryophyta</taxon>
        <taxon>Tracheophyta</taxon>
        <taxon>Spermatophyta</taxon>
        <taxon>Magnoliopsida</taxon>
        <taxon>Liliopsida</taxon>
        <taxon>Zingiberales</taxon>
        <taxon>Musaceae</taxon>
        <taxon>Ensete</taxon>
    </lineage>
</organism>
<protein>
    <submittedName>
        <fullName evidence="2">Uncharacterized protein</fullName>
    </submittedName>
</protein>
<evidence type="ECO:0000313" key="3">
    <source>
        <dbReference type="Proteomes" id="UP001222027"/>
    </source>
</evidence>
<dbReference type="PANTHER" id="PTHR35103">
    <property type="entry name" value="OS06G0115700 PROTEIN"/>
    <property type="match status" value="1"/>
</dbReference>